<evidence type="ECO:0000256" key="2">
    <source>
        <dbReference type="SAM" id="Phobius"/>
    </source>
</evidence>
<name>A0A9P6DI37_9AGAM</name>
<keyword evidence="2" id="KW-0472">Membrane</keyword>
<gene>
    <name evidence="3" type="ORF">BS47DRAFT_579245</name>
</gene>
<organism evidence="3 4">
    <name type="scientific">Hydnum rufescens UP504</name>
    <dbReference type="NCBI Taxonomy" id="1448309"/>
    <lineage>
        <taxon>Eukaryota</taxon>
        <taxon>Fungi</taxon>
        <taxon>Dikarya</taxon>
        <taxon>Basidiomycota</taxon>
        <taxon>Agaricomycotina</taxon>
        <taxon>Agaricomycetes</taxon>
        <taxon>Cantharellales</taxon>
        <taxon>Hydnaceae</taxon>
        <taxon>Hydnum</taxon>
    </lineage>
</organism>
<evidence type="ECO:0000256" key="1">
    <source>
        <dbReference type="SAM" id="MobiDB-lite"/>
    </source>
</evidence>
<accession>A0A9P6DI37</accession>
<evidence type="ECO:0000313" key="3">
    <source>
        <dbReference type="EMBL" id="KAF9505101.1"/>
    </source>
</evidence>
<sequence>MLTDDPSGNSRVYPDNTAESDIFGSSFETEGCEAPASTSSTTLVDERSMEAPLPRTSGSHLLQPHNVCPVQEPLWAQPWSPPPPDEQSSPYPWSIGKLSIAATKYAAESQFHGEDHHFPPPPHQLGLGKLFKSYDDVAHYLHGILDDDYAAGGTNAEQFLLPERCISLTVEILVTRNNEPAGFYTGVLVTCGAIQCLCASLLKKSATQRLDEQYAFCPSMVISSSQLGGEPIHVEAFILGAAIGLHLFWCGYLLINFSILQFWLVINRCDSQCLTKSILEKYAPEFSQVHLNGAAP</sequence>
<feature type="region of interest" description="Disordered" evidence="1">
    <location>
        <begin position="1"/>
        <end position="64"/>
    </location>
</feature>
<keyword evidence="2" id="KW-1133">Transmembrane helix</keyword>
<evidence type="ECO:0000313" key="4">
    <source>
        <dbReference type="Proteomes" id="UP000886523"/>
    </source>
</evidence>
<reference evidence="3" key="1">
    <citation type="journal article" date="2020" name="Nat. Commun.">
        <title>Large-scale genome sequencing of mycorrhizal fungi provides insights into the early evolution of symbiotic traits.</title>
        <authorList>
            <person name="Miyauchi S."/>
            <person name="Kiss E."/>
            <person name="Kuo A."/>
            <person name="Drula E."/>
            <person name="Kohler A."/>
            <person name="Sanchez-Garcia M."/>
            <person name="Morin E."/>
            <person name="Andreopoulos B."/>
            <person name="Barry K.W."/>
            <person name="Bonito G."/>
            <person name="Buee M."/>
            <person name="Carver A."/>
            <person name="Chen C."/>
            <person name="Cichocki N."/>
            <person name="Clum A."/>
            <person name="Culley D."/>
            <person name="Crous P.W."/>
            <person name="Fauchery L."/>
            <person name="Girlanda M."/>
            <person name="Hayes R.D."/>
            <person name="Keri Z."/>
            <person name="LaButti K."/>
            <person name="Lipzen A."/>
            <person name="Lombard V."/>
            <person name="Magnuson J."/>
            <person name="Maillard F."/>
            <person name="Murat C."/>
            <person name="Nolan M."/>
            <person name="Ohm R.A."/>
            <person name="Pangilinan J."/>
            <person name="Pereira M.F."/>
            <person name="Perotto S."/>
            <person name="Peter M."/>
            <person name="Pfister S."/>
            <person name="Riley R."/>
            <person name="Sitrit Y."/>
            <person name="Stielow J.B."/>
            <person name="Szollosi G."/>
            <person name="Zifcakova L."/>
            <person name="Stursova M."/>
            <person name="Spatafora J.W."/>
            <person name="Tedersoo L."/>
            <person name="Vaario L.M."/>
            <person name="Yamada A."/>
            <person name="Yan M."/>
            <person name="Wang P."/>
            <person name="Xu J."/>
            <person name="Bruns T."/>
            <person name="Baldrian P."/>
            <person name="Vilgalys R."/>
            <person name="Dunand C."/>
            <person name="Henrissat B."/>
            <person name="Grigoriev I.V."/>
            <person name="Hibbett D."/>
            <person name="Nagy L.G."/>
            <person name="Martin F.M."/>
        </authorList>
    </citation>
    <scope>NUCLEOTIDE SEQUENCE</scope>
    <source>
        <strain evidence="3">UP504</strain>
    </source>
</reference>
<protein>
    <submittedName>
        <fullName evidence="3">Uncharacterized protein</fullName>
    </submittedName>
</protein>
<dbReference type="AlphaFoldDB" id="A0A9P6DI37"/>
<comment type="caution">
    <text evidence="3">The sequence shown here is derived from an EMBL/GenBank/DDBJ whole genome shotgun (WGS) entry which is preliminary data.</text>
</comment>
<feature type="compositionally biased region" description="Polar residues" evidence="1">
    <location>
        <begin position="1"/>
        <end position="10"/>
    </location>
</feature>
<dbReference type="Proteomes" id="UP000886523">
    <property type="component" value="Unassembled WGS sequence"/>
</dbReference>
<feature type="transmembrane region" description="Helical" evidence="2">
    <location>
        <begin position="236"/>
        <end position="264"/>
    </location>
</feature>
<dbReference type="EMBL" id="MU129175">
    <property type="protein sequence ID" value="KAF9505101.1"/>
    <property type="molecule type" value="Genomic_DNA"/>
</dbReference>
<proteinExistence type="predicted"/>
<keyword evidence="4" id="KW-1185">Reference proteome</keyword>
<keyword evidence="2" id="KW-0812">Transmembrane</keyword>